<protein>
    <recommendedName>
        <fullName evidence="3">Cobaltochelatase subunit CobN</fullName>
    </recommendedName>
</protein>
<name>A0A2W2E5Q0_9ACTN</name>
<proteinExistence type="predicted"/>
<evidence type="ECO:0008006" key="3">
    <source>
        <dbReference type="Google" id="ProtNLM"/>
    </source>
</evidence>
<dbReference type="RefSeq" id="WP_146605896.1">
    <property type="nucleotide sequence ID" value="NZ_POTY01000282.1"/>
</dbReference>
<dbReference type="OrthoDB" id="583240at2"/>
<evidence type="ECO:0000313" key="2">
    <source>
        <dbReference type="Proteomes" id="UP000248924"/>
    </source>
</evidence>
<dbReference type="Proteomes" id="UP000248924">
    <property type="component" value="Unassembled WGS sequence"/>
</dbReference>
<accession>A0A2W2E5Q0</accession>
<sequence length="116" mass="11840">MRILLLSTADTDLLAARASDADYRLANPARIGPAELPGLLYGADLAVVRLLGGRQAWPDGLAAVLASGVPTVVLGGEAVPDAELMAASTVPSAVAAQTLSYLVEGGPENLTELARF</sequence>
<comment type="caution">
    <text evidence="1">The sequence shown here is derived from an EMBL/GenBank/DDBJ whole genome shotgun (WGS) entry which is preliminary data.</text>
</comment>
<feature type="non-terminal residue" evidence="1">
    <location>
        <position position="116"/>
    </location>
</feature>
<dbReference type="AlphaFoldDB" id="A0A2W2E5Q0"/>
<dbReference type="EMBL" id="POTY01000282">
    <property type="protein sequence ID" value="PZG08910.1"/>
    <property type="molecule type" value="Genomic_DNA"/>
</dbReference>
<reference evidence="1 2" key="1">
    <citation type="submission" date="2018-01" db="EMBL/GenBank/DDBJ databases">
        <title>Draft genome sequence of Jishengella sp. NA12.</title>
        <authorList>
            <person name="Sahin N."/>
            <person name="Ay H."/>
            <person name="Saygin H."/>
        </authorList>
    </citation>
    <scope>NUCLEOTIDE SEQUENCE [LARGE SCALE GENOMIC DNA]</scope>
    <source>
        <strain evidence="1 2">NA12</strain>
    </source>
</reference>
<keyword evidence="2" id="KW-1185">Reference proteome</keyword>
<gene>
    <name evidence="1" type="ORF">C1I95_29545</name>
</gene>
<evidence type="ECO:0000313" key="1">
    <source>
        <dbReference type="EMBL" id="PZG08910.1"/>
    </source>
</evidence>
<organism evidence="1 2">
    <name type="scientific">Micromonospora craterilacus</name>
    <dbReference type="NCBI Taxonomy" id="1655439"/>
    <lineage>
        <taxon>Bacteria</taxon>
        <taxon>Bacillati</taxon>
        <taxon>Actinomycetota</taxon>
        <taxon>Actinomycetes</taxon>
        <taxon>Micromonosporales</taxon>
        <taxon>Micromonosporaceae</taxon>
        <taxon>Micromonospora</taxon>
    </lineage>
</organism>